<feature type="transmembrane region" description="Helical" evidence="14">
    <location>
        <begin position="443"/>
        <end position="473"/>
    </location>
</feature>
<name>A0A2G9C4F4_9BURK</name>
<evidence type="ECO:0000256" key="6">
    <source>
        <dbReference type="ARBA" id="ARBA00022741"/>
    </source>
</evidence>
<dbReference type="GO" id="GO:0005886">
    <property type="term" value="C:plasma membrane"/>
    <property type="evidence" value="ECO:0007669"/>
    <property type="project" value="UniProtKB-SubCell"/>
</dbReference>
<feature type="domain" description="Peptidase C39" evidence="17">
    <location>
        <begin position="46"/>
        <end position="172"/>
    </location>
</feature>
<evidence type="ECO:0000313" key="19">
    <source>
        <dbReference type="Proteomes" id="UP000231501"/>
    </source>
</evidence>
<dbReference type="AlphaFoldDB" id="A0A2G9C4F4"/>
<dbReference type="GO" id="GO:0140359">
    <property type="term" value="F:ABC-type transporter activity"/>
    <property type="evidence" value="ECO:0007669"/>
    <property type="project" value="InterPro"/>
</dbReference>
<evidence type="ECO:0000256" key="1">
    <source>
        <dbReference type="ARBA" id="ARBA00004651"/>
    </source>
</evidence>
<evidence type="ECO:0000256" key="11">
    <source>
        <dbReference type="ARBA" id="ARBA00061173"/>
    </source>
</evidence>
<feature type="region of interest" description="Disordered" evidence="13">
    <location>
        <begin position="1"/>
        <end position="39"/>
    </location>
</feature>
<proteinExistence type="inferred from homology"/>
<keyword evidence="7 18" id="KW-0067">ATP-binding</keyword>
<dbReference type="Proteomes" id="UP000231501">
    <property type="component" value="Unassembled WGS sequence"/>
</dbReference>
<evidence type="ECO:0000256" key="9">
    <source>
        <dbReference type="ARBA" id="ARBA00023136"/>
    </source>
</evidence>
<keyword evidence="6" id="KW-0547">Nucleotide-binding</keyword>
<feature type="transmembrane region" description="Helical" evidence="14">
    <location>
        <begin position="328"/>
        <end position="345"/>
    </location>
</feature>
<dbReference type="Pfam" id="PF00005">
    <property type="entry name" value="ABC_tran"/>
    <property type="match status" value="1"/>
</dbReference>
<dbReference type="SUPFAM" id="SSF90123">
    <property type="entry name" value="ABC transporter transmembrane region"/>
    <property type="match status" value="1"/>
</dbReference>
<evidence type="ECO:0000256" key="2">
    <source>
        <dbReference type="ARBA" id="ARBA00022448"/>
    </source>
</evidence>
<keyword evidence="9 14" id="KW-0472">Membrane</keyword>
<evidence type="ECO:0000313" key="18">
    <source>
        <dbReference type="EMBL" id="PIM51320.1"/>
    </source>
</evidence>
<dbReference type="SUPFAM" id="SSF52540">
    <property type="entry name" value="P-loop containing nucleoside triphosphate hydrolases"/>
    <property type="match status" value="1"/>
</dbReference>
<dbReference type="InterPro" id="IPR003439">
    <property type="entry name" value="ABC_transporter-like_ATP-bd"/>
</dbReference>
<protein>
    <recommendedName>
        <fullName evidence="12">Cyclolysin secretion/processing ATP-binding protein CyaB</fullName>
    </recommendedName>
</protein>
<dbReference type="PANTHER" id="PTHR24221:SF248">
    <property type="entry name" value="ABC TRANSPORTER TRANSMEMBRANE REGION"/>
    <property type="match status" value="1"/>
</dbReference>
<dbReference type="GO" id="GO:0031640">
    <property type="term" value="P:killing of cells of another organism"/>
    <property type="evidence" value="ECO:0007669"/>
    <property type="project" value="UniProtKB-KW"/>
</dbReference>
<dbReference type="SMART" id="SM00382">
    <property type="entry name" value="AAA"/>
    <property type="match status" value="1"/>
</dbReference>
<keyword evidence="19" id="KW-1185">Reference proteome</keyword>
<dbReference type="FunFam" id="3.40.50.300:FF:000299">
    <property type="entry name" value="ABC transporter ATP-binding protein/permease"/>
    <property type="match status" value="1"/>
</dbReference>
<feature type="compositionally biased region" description="Low complexity" evidence="13">
    <location>
        <begin position="760"/>
        <end position="780"/>
    </location>
</feature>
<evidence type="ECO:0000256" key="14">
    <source>
        <dbReference type="SAM" id="Phobius"/>
    </source>
</evidence>
<feature type="transmembrane region" description="Helical" evidence="14">
    <location>
        <begin position="214"/>
        <end position="236"/>
    </location>
</feature>
<keyword evidence="2" id="KW-0813">Transport</keyword>
<comment type="subcellular location">
    <subcellularLocation>
        <location evidence="1">Cell membrane</location>
        <topology evidence="1">Multi-pass membrane protein</topology>
    </subcellularLocation>
</comment>
<dbReference type="GO" id="GO:0006508">
    <property type="term" value="P:proteolysis"/>
    <property type="evidence" value="ECO:0007669"/>
    <property type="project" value="UniProtKB-KW"/>
</dbReference>
<dbReference type="InterPro" id="IPR027417">
    <property type="entry name" value="P-loop_NTPase"/>
</dbReference>
<evidence type="ECO:0000256" key="12">
    <source>
        <dbReference type="ARBA" id="ARBA00072252"/>
    </source>
</evidence>
<keyword evidence="18" id="KW-0645">Protease</keyword>
<accession>A0A2G9C4F4</accession>
<gene>
    <name evidence="18" type="ORF">CS062_20490</name>
</gene>
<keyword evidence="5" id="KW-0204">Cytolysis</keyword>
<evidence type="ECO:0000256" key="10">
    <source>
        <dbReference type="ARBA" id="ARBA00055355"/>
    </source>
</evidence>
<reference evidence="18 19" key="1">
    <citation type="submission" date="2017-11" db="EMBL/GenBank/DDBJ databases">
        <title>Draft genome sequence of Mitsuaria sp. HWN-4.</title>
        <authorList>
            <person name="Gundlapally S.R."/>
        </authorList>
    </citation>
    <scope>NUCLEOTIDE SEQUENCE [LARGE SCALE GENOMIC DNA]</scope>
    <source>
        <strain evidence="18 19">HWN-4</strain>
    </source>
</reference>
<keyword evidence="8 14" id="KW-1133">Transmembrane helix</keyword>
<dbReference type="PROSITE" id="PS00211">
    <property type="entry name" value="ABC_TRANSPORTER_1"/>
    <property type="match status" value="1"/>
</dbReference>
<evidence type="ECO:0000256" key="7">
    <source>
        <dbReference type="ARBA" id="ARBA00022840"/>
    </source>
</evidence>
<dbReference type="GO" id="GO:0008233">
    <property type="term" value="F:peptidase activity"/>
    <property type="evidence" value="ECO:0007669"/>
    <property type="project" value="UniProtKB-KW"/>
</dbReference>
<keyword evidence="5" id="KW-0354">Hemolysis</keyword>
<keyword evidence="3" id="KW-1003">Cell membrane</keyword>
<evidence type="ECO:0000256" key="4">
    <source>
        <dbReference type="ARBA" id="ARBA00022692"/>
    </source>
</evidence>
<feature type="transmembrane region" description="Helical" evidence="14">
    <location>
        <begin position="351"/>
        <end position="371"/>
    </location>
</feature>
<dbReference type="OrthoDB" id="8554730at2"/>
<dbReference type="RefSeq" id="WP_099863428.1">
    <property type="nucleotide sequence ID" value="NZ_PEOG01000070.1"/>
</dbReference>
<feature type="transmembrane region" description="Helical" evidence="14">
    <location>
        <begin position="242"/>
        <end position="265"/>
    </location>
</feature>
<comment type="function">
    <text evidence="10">Involved in the export of calmodulin-sensitive adenylate cyclase-hemolysin (cyclolysin).</text>
</comment>
<feature type="region of interest" description="Disordered" evidence="13">
    <location>
        <begin position="758"/>
        <end position="780"/>
    </location>
</feature>
<evidence type="ECO:0000259" key="15">
    <source>
        <dbReference type="PROSITE" id="PS50893"/>
    </source>
</evidence>
<feature type="domain" description="ABC transmembrane type-1" evidence="16">
    <location>
        <begin position="214"/>
        <end position="492"/>
    </location>
</feature>
<evidence type="ECO:0000259" key="17">
    <source>
        <dbReference type="PROSITE" id="PS50990"/>
    </source>
</evidence>
<sequence>MNRPHDPFFDGDQRARRPGLRLAAEDGQRAPGMPDEPQDPLADLAQQPAIDPRLQCLAWLTQHHGRGRSAESLRAGAPVDGAISPDQAIRLMREAGYNAGLLRKGIEEIHQLLLPAVLLLNGGDACVLVRRLDDDAAGGVRYEVVFPGPEAASCVAPAAELDQEYSGFILAVTPQEVSQAKPIAGPQEEAPLLQADSHWLFGTLKRFIPYYRSAMLAALLSNVLMMVSGLVTSVIYDKVIPHQAFVTLWTLAVGAGLALVFDLFARQLRAHLIDLAGRKTDLIVGAKLFRQTLGVRMEHRPASAGSYAHYLAQVEVVRDFFTSATMSVLTDLPFVILFVAMTFIIGGPLGWVLMIAIPLMLLMSFGIQGYLRRAMRTNMTESADLHGTLVEALEGLEDLKTTGAEGRFLRRYEHSTAIVAESALKARTMASWSMNISMTMQQAINLVMLVWGVYLINESVISAGALIGAVMFAGRATVPLNSLVSLATRYQGARAAMLSLNSVMSAPVERDSTRNYVPLNQITGRIGLNDIGFSYPAQGDAQSPKVLRNVTMRVQPGERIAILGRIGSGKSTVLRMLAGLYQPTEGHVEIDGIDLRQVDPAEFRGKVGFVSQEPRLFHGTLRDNVLMGRHVDAQRLVEVAKLTGLDRVVAGHPMGWDLPVGEMGSLLSGGQRQLVALARSLVTRPQILLMDEPTSSMDAQSEIAFLRQLRDAAGNCTLIMVTHRPAVLELVSRIVVVDSGRLVMDGPRDQVLAALSGARPPGQSQQQQPQPGQAAPAAPVHVHPAAQAVNRAASV</sequence>
<comment type="similarity">
    <text evidence="11">Belongs to the ABC transporter superfamily. Cyclolysin exporter (TC 3.A.1.109.2) family.</text>
</comment>
<feature type="domain" description="ABC transporter" evidence="15">
    <location>
        <begin position="526"/>
        <end position="764"/>
    </location>
</feature>
<dbReference type="InterPro" id="IPR036640">
    <property type="entry name" value="ABC1_TM_sf"/>
</dbReference>
<dbReference type="PROSITE" id="PS50893">
    <property type="entry name" value="ABC_TRANSPORTER_2"/>
    <property type="match status" value="1"/>
</dbReference>
<dbReference type="Gene3D" id="3.90.70.10">
    <property type="entry name" value="Cysteine proteinases"/>
    <property type="match status" value="1"/>
</dbReference>
<dbReference type="Pfam" id="PF00664">
    <property type="entry name" value="ABC_membrane"/>
    <property type="match status" value="1"/>
</dbReference>
<comment type="caution">
    <text evidence="18">The sequence shown here is derived from an EMBL/GenBank/DDBJ whole genome shotgun (WGS) entry which is preliminary data.</text>
</comment>
<organism evidence="18 19">
    <name type="scientific">Roseateles chitinivorans</name>
    <dbReference type="NCBI Taxonomy" id="2917965"/>
    <lineage>
        <taxon>Bacteria</taxon>
        <taxon>Pseudomonadati</taxon>
        <taxon>Pseudomonadota</taxon>
        <taxon>Betaproteobacteria</taxon>
        <taxon>Burkholderiales</taxon>
        <taxon>Sphaerotilaceae</taxon>
        <taxon>Roseateles</taxon>
    </lineage>
</organism>
<evidence type="ECO:0000259" key="16">
    <source>
        <dbReference type="PROSITE" id="PS50929"/>
    </source>
</evidence>
<dbReference type="GO" id="GO:0005524">
    <property type="term" value="F:ATP binding"/>
    <property type="evidence" value="ECO:0007669"/>
    <property type="project" value="UniProtKB-KW"/>
</dbReference>
<dbReference type="GO" id="GO:0034040">
    <property type="term" value="F:ATPase-coupled lipid transmembrane transporter activity"/>
    <property type="evidence" value="ECO:0007669"/>
    <property type="project" value="TreeGrafter"/>
</dbReference>
<feature type="compositionally biased region" description="Basic and acidic residues" evidence="13">
    <location>
        <begin position="1"/>
        <end position="15"/>
    </location>
</feature>
<dbReference type="Gene3D" id="1.20.1560.10">
    <property type="entry name" value="ABC transporter type 1, transmembrane domain"/>
    <property type="match status" value="1"/>
</dbReference>
<dbReference type="InterPro" id="IPR005074">
    <property type="entry name" value="Peptidase_C39"/>
</dbReference>
<dbReference type="EMBL" id="PEOG01000070">
    <property type="protein sequence ID" value="PIM51320.1"/>
    <property type="molecule type" value="Genomic_DNA"/>
</dbReference>
<dbReference type="NCBIfam" id="TIGR03375">
    <property type="entry name" value="type_I_sec_LssB"/>
    <property type="match status" value="1"/>
</dbReference>
<dbReference type="Gene3D" id="3.40.50.300">
    <property type="entry name" value="P-loop containing nucleotide triphosphate hydrolases"/>
    <property type="match status" value="1"/>
</dbReference>
<dbReference type="PANTHER" id="PTHR24221">
    <property type="entry name" value="ATP-BINDING CASSETTE SUB-FAMILY B"/>
    <property type="match status" value="1"/>
</dbReference>
<dbReference type="PROSITE" id="PS50990">
    <property type="entry name" value="PEPTIDASE_C39"/>
    <property type="match status" value="1"/>
</dbReference>
<dbReference type="InterPro" id="IPR003593">
    <property type="entry name" value="AAA+_ATPase"/>
</dbReference>
<dbReference type="GO" id="GO:0016887">
    <property type="term" value="F:ATP hydrolysis activity"/>
    <property type="evidence" value="ECO:0007669"/>
    <property type="project" value="InterPro"/>
</dbReference>
<keyword evidence="4 14" id="KW-0812">Transmembrane</keyword>
<dbReference type="PROSITE" id="PS50929">
    <property type="entry name" value="ABC_TM1F"/>
    <property type="match status" value="1"/>
</dbReference>
<evidence type="ECO:0000256" key="8">
    <source>
        <dbReference type="ARBA" id="ARBA00022989"/>
    </source>
</evidence>
<dbReference type="InterPro" id="IPR017871">
    <property type="entry name" value="ABC_transporter-like_CS"/>
</dbReference>
<evidence type="ECO:0000256" key="5">
    <source>
        <dbReference type="ARBA" id="ARBA00022735"/>
    </source>
</evidence>
<dbReference type="CDD" id="cd18587">
    <property type="entry name" value="ABC_6TM_LapB_like"/>
    <property type="match status" value="1"/>
</dbReference>
<dbReference type="InterPro" id="IPR039421">
    <property type="entry name" value="Type_1_exporter"/>
</dbReference>
<evidence type="ECO:0000256" key="3">
    <source>
        <dbReference type="ARBA" id="ARBA00022475"/>
    </source>
</evidence>
<keyword evidence="18" id="KW-0378">Hydrolase</keyword>
<dbReference type="InterPro" id="IPR011527">
    <property type="entry name" value="ABC1_TM_dom"/>
</dbReference>
<dbReference type="InterPro" id="IPR017750">
    <property type="entry name" value="ATPase_T1SS"/>
</dbReference>
<evidence type="ECO:0000256" key="13">
    <source>
        <dbReference type="SAM" id="MobiDB-lite"/>
    </source>
</evidence>